<dbReference type="InterPro" id="IPR051144">
    <property type="entry name" value="Formin_homology_domain"/>
</dbReference>
<protein>
    <recommendedName>
        <fullName evidence="6">Extracellular membrane protein CFEM domain-containing protein</fullName>
    </recommendedName>
</protein>
<feature type="compositionally biased region" description="Polar residues" evidence="1">
    <location>
        <begin position="598"/>
        <end position="608"/>
    </location>
</feature>
<feature type="chain" id="PRO_5043004341" description="Extracellular membrane protein CFEM domain-containing protein" evidence="3">
    <location>
        <begin position="22"/>
        <end position="629"/>
    </location>
</feature>
<dbReference type="RefSeq" id="XP_062651067.1">
    <property type="nucleotide sequence ID" value="XM_062788476.1"/>
</dbReference>
<evidence type="ECO:0000256" key="1">
    <source>
        <dbReference type="SAM" id="MobiDB-lite"/>
    </source>
</evidence>
<keyword evidence="2" id="KW-0472">Membrane</keyword>
<dbReference type="AlphaFoldDB" id="A0AAN6Z6U3"/>
<keyword evidence="2" id="KW-1133">Transmembrane helix</keyword>
<name>A0AAN6Z6U3_9PEZI</name>
<feature type="transmembrane region" description="Helical" evidence="2">
    <location>
        <begin position="369"/>
        <end position="392"/>
    </location>
</feature>
<proteinExistence type="predicted"/>
<dbReference type="GeneID" id="87825246"/>
<keyword evidence="2" id="KW-0812">Transmembrane</keyword>
<evidence type="ECO:0000256" key="3">
    <source>
        <dbReference type="SAM" id="SignalP"/>
    </source>
</evidence>
<dbReference type="Proteomes" id="UP001302602">
    <property type="component" value="Unassembled WGS sequence"/>
</dbReference>
<feature type="region of interest" description="Disordered" evidence="1">
    <location>
        <begin position="336"/>
        <end position="364"/>
    </location>
</feature>
<comment type="caution">
    <text evidence="4">The sequence shown here is derived from an EMBL/GenBank/DDBJ whole genome shotgun (WGS) entry which is preliminary data.</text>
</comment>
<reference evidence="4" key="1">
    <citation type="journal article" date="2023" name="Mol. Phylogenet. Evol.">
        <title>Genome-scale phylogeny and comparative genomics of the fungal order Sordariales.</title>
        <authorList>
            <person name="Hensen N."/>
            <person name="Bonometti L."/>
            <person name="Westerberg I."/>
            <person name="Brannstrom I.O."/>
            <person name="Guillou S."/>
            <person name="Cros-Aarteil S."/>
            <person name="Calhoun S."/>
            <person name="Haridas S."/>
            <person name="Kuo A."/>
            <person name="Mondo S."/>
            <person name="Pangilinan J."/>
            <person name="Riley R."/>
            <person name="LaButti K."/>
            <person name="Andreopoulos B."/>
            <person name="Lipzen A."/>
            <person name="Chen C."/>
            <person name="Yan M."/>
            <person name="Daum C."/>
            <person name="Ng V."/>
            <person name="Clum A."/>
            <person name="Steindorff A."/>
            <person name="Ohm R.A."/>
            <person name="Martin F."/>
            <person name="Silar P."/>
            <person name="Natvig D.O."/>
            <person name="Lalanne C."/>
            <person name="Gautier V."/>
            <person name="Ament-Velasquez S.L."/>
            <person name="Kruys A."/>
            <person name="Hutchinson M.I."/>
            <person name="Powell A.J."/>
            <person name="Barry K."/>
            <person name="Miller A.N."/>
            <person name="Grigoriev I.V."/>
            <person name="Debuchy R."/>
            <person name="Gladieux P."/>
            <person name="Hiltunen Thoren M."/>
            <person name="Johannesson H."/>
        </authorList>
    </citation>
    <scope>NUCLEOTIDE SEQUENCE</scope>
    <source>
        <strain evidence="4">CBS 731.68</strain>
    </source>
</reference>
<gene>
    <name evidence="4" type="ORF">N657DRAFT_567028</name>
</gene>
<evidence type="ECO:0000313" key="5">
    <source>
        <dbReference type="Proteomes" id="UP001302602"/>
    </source>
</evidence>
<feature type="compositionally biased region" description="Polar residues" evidence="1">
    <location>
        <begin position="541"/>
        <end position="551"/>
    </location>
</feature>
<keyword evidence="5" id="KW-1185">Reference proteome</keyword>
<reference evidence="4" key="2">
    <citation type="submission" date="2023-05" db="EMBL/GenBank/DDBJ databases">
        <authorList>
            <consortium name="Lawrence Berkeley National Laboratory"/>
            <person name="Steindorff A."/>
            <person name="Hensen N."/>
            <person name="Bonometti L."/>
            <person name="Westerberg I."/>
            <person name="Brannstrom I.O."/>
            <person name="Guillou S."/>
            <person name="Cros-Aarteil S."/>
            <person name="Calhoun S."/>
            <person name="Haridas S."/>
            <person name="Kuo A."/>
            <person name="Mondo S."/>
            <person name="Pangilinan J."/>
            <person name="Riley R."/>
            <person name="Labutti K."/>
            <person name="Andreopoulos B."/>
            <person name="Lipzen A."/>
            <person name="Chen C."/>
            <person name="Yanf M."/>
            <person name="Daum C."/>
            <person name="Ng V."/>
            <person name="Clum A."/>
            <person name="Ohm R."/>
            <person name="Martin F."/>
            <person name="Silar P."/>
            <person name="Natvig D."/>
            <person name="Lalanne C."/>
            <person name="Gautier V."/>
            <person name="Ament-Velasquez S.L."/>
            <person name="Kruys A."/>
            <person name="Hutchinson M.I."/>
            <person name="Powell A.J."/>
            <person name="Barry K."/>
            <person name="Miller A.N."/>
            <person name="Grigoriev I.V."/>
            <person name="Debuchy R."/>
            <person name="Gladieux P."/>
            <person name="Thoren M.H."/>
            <person name="Johannesson H."/>
        </authorList>
    </citation>
    <scope>NUCLEOTIDE SEQUENCE</scope>
    <source>
        <strain evidence="4">CBS 731.68</strain>
    </source>
</reference>
<dbReference type="PANTHER" id="PTHR45733:SF8">
    <property type="entry name" value="FORMIN-J"/>
    <property type="match status" value="1"/>
</dbReference>
<feature type="signal peptide" evidence="3">
    <location>
        <begin position="1"/>
        <end position="21"/>
    </location>
</feature>
<evidence type="ECO:0000256" key="2">
    <source>
        <dbReference type="SAM" id="Phobius"/>
    </source>
</evidence>
<evidence type="ECO:0008006" key="6">
    <source>
        <dbReference type="Google" id="ProtNLM"/>
    </source>
</evidence>
<accession>A0AAN6Z6U3</accession>
<feature type="region of interest" description="Disordered" evidence="1">
    <location>
        <begin position="403"/>
        <end position="629"/>
    </location>
</feature>
<dbReference type="EMBL" id="MU853224">
    <property type="protein sequence ID" value="KAK4127296.1"/>
    <property type="molecule type" value="Genomic_DNA"/>
</dbReference>
<keyword evidence="3" id="KW-0732">Signal</keyword>
<sequence>MGHKLLPMAILALRIIASARAAEILQYVTDMPIYSALSAISYAVMSNTYSVCPEGAPELQSCICTKNKNLASVSSRVAASVSNICGDAASHDQSSVQTVLSAYCDPTATITLATPTAVQVLITEIAEFSYMAECAQSGLKYAVASMTNTFCPTDAPALADCACNKNKNSVMVSSEINSRVKSSCSGLLADITSAQAMFAAYCGLNAGTSAFPVPSPPPGDMTYFITDLPQYSSLAKCAQEGLSEAVQWQTYLCPSGPQALASCACLKDGMASMILKSITSSVKYECASTAVDDVSSAVDVYNFYCSAAAGSATATGVVNSVEQTFPTAASSVARQTGASGSASGSASGNGTAGSTDGSNTGSSGPSTGLIVGAVVGVVGGLALIGAIVFFVFRHIRKNKAESLRNPETGTGPENPPVPQTPFGGKSELASDSVVAASELPPSSPAPSTLQAAAVPPRADTVSPASANTAAYTPPPNHQAELNGQSSLYPPMPNRPELHSQASGTPPPPNAPELYGQGAPAPDRPELQGQSAVYATPPPNLSELQGQGTQFHNAAPNRPELPSPAPSPNPQQMQGYQLSHAGTPPPPPPPASGGAAMYGQQQQHTQASWHSGPVPEFHEMDAGGDGVPQR</sequence>
<evidence type="ECO:0000313" key="4">
    <source>
        <dbReference type="EMBL" id="KAK4127296.1"/>
    </source>
</evidence>
<dbReference type="PANTHER" id="PTHR45733">
    <property type="entry name" value="FORMIN-J"/>
    <property type="match status" value="1"/>
</dbReference>
<feature type="compositionally biased region" description="Pro residues" evidence="1">
    <location>
        <begin position="558"/>
        <end position="568"/>
    </location>
</feature>
<feature type="compositionally biased region" description="Low complexity" evidence="1">
    <location>
        <begin position="435"/>
        <end position="453"/>
    </location>
</feature>
<organism evidence="4 5">
    <name type="scientific">Parathielavia appendiculata</name>
    <dbReference type="NCBI Taxonomy" id="2587402"/>
    <lineage>
        <taxon>Eukaryota</taxon>
        <taxon>Fungi</taxon>
        <taxon>Dikarya</taxon>
        <taxon>Ascomycota</taxon>
        <taxon>Pezizomycotina</taxon>
        <taxon>Sordariomycetes</taxon>
        <taxon>Sordariomycetidae</taxon>
        <taxon>Sordariales</taxon>
        <taxon>Chaetomiaceae</taxon>
        <taxon>Parathielavia</taxon>
    </lineage>
</organism>